<name>A0A0S4TAD5_CRYHO</name>
<dbReference type="EMBL" id="JTAI01000044">
    <property type="protein sequence ID" value="PPS97201.1"/>
    <property type="molecule type" value="Genomic_DNA"/>
</dbReference>
<reference evidence="3 4" key="3">
    <citation type="submission" date="2017-10" db="EMBL/GenBank/DDBJ databases">
        <title>Consistent, comparative and evidence-based genome annotation and re-annotation for the closely-related species, Cryptosporidium parvum, C. hominis and C. tyzzeri.</title>
        <authorList>
            <person name="Baptista R.P."/>
            <person name="Li Y."/>
            <person name="Sateriale A."/>
            <person name="Striepen B."/>
            <person name="Kissinger J.C."/>
        </authorList>
    </citation>
    <scope>NUCLEOTIDE SEQUENCE [LARGE SCALE GENOMIC DNA]</scope>
    <source>
        <strain evidence="3">30976</strain>
    </source>
</reference>
<reference evidence="2" key="2">
    <citation type="submission" date="2015-08" db="EMBL/GenBank/DDBJ databases">
        <authorList>
            <person name="Babu N.S."/>
            <person name="Beckwith C.J."/>
            <person name="Beseler K.G."/>
            <person name="Brison A."/>
            <person name="Carone J.V."/>
            <person name="Caskin T.P."/>
            <person name="Diamond M."/>
            <person name="Durham M.E."/>
            <person name="Foxe J.M."/>
            <person name="Go M."/>
            <person name="Henderson B.A."/>
            <person name="Jones I.B."/>
            <person name="McGettigan J.A."/>
            <person name="Micheletti S.J."/>
            <person name="Nasrallah M.E."/>
            <person name="Ortiz D."/>
            <person name="Piller C.R."/>
            <person name="Privatt S.R."/>
            <person name="Schneider S.L."/>
            <person name="Sharp S."/>
            <person name="Smith T.C."/>
            <person name="Stanton J.D."/>
            <person name="Ullery H.E."/>
            <person name="Wilson R.J."/>
            <person name="Serrano M.G."/>
            <person name="Buck G."/>
            <person name="Lee V."/>
            <person name="Wang Y."/>
            <person name="Carvalho R."/>
            <person name="Voegtly L."/>
            <person name="Shi R."/>
            <person name="Duckworth R."/>
            <person name="Johnson A."/>
            <person name="Loviza R."/>
            <person name="Walstead R."/>
            <person name="Shah Z."/>
            <person name="Kiflezghi M."/>
            <person name="Wade K."/>
            <person name="Ball S.L."/>
            <person name="Bradley K.W."/>
            <person name="Asai D.J."/>
            <person name="Bowman C.A."/>
            <person name="Russell D.A."/>
            <person name="Pope W.H."/>
            <person name="Jacobs-Sera D."/>
            <person name="Hendrix R.W."/>
            <person name="Hatfull G.F."/>
        </authorList>
    </citation>
    <scope>NUCLEOTIDE SEQUENCE [LARGE SCALE GENOMIC DNA]</scope>
</reference>
<organism evidence="2">
    <name type="scientific">Cryptosporidium hominis</name>
    <dbReference type="NCBI Taxonomy" id="237895"/>
    <lineage>
        <taxon>Eukaryota</taxon>
        <taxon>Sar</taxon>
        <taxon>Alveolata</taxon>
        <taxon>Apicomplexa</taxon>
        <taxon>Conoidasida</taxon>
        <taxon>Coccidia</taxon>
        <taxon>Eucoccidiorida</taxon>
        <taxon>Eimeriorina</taxon>
        <taxon>Cryptosporidiidae</taxon>
        <taxon>Cryptosporidium</taxon>
    </lineage>
</organism>
<evidence type="ECO:0000313" key="3">
    <source>
        <dbReference type="EMBL" id="PPS97201.1"/>
    </source>
</evidence>
<dbReference type="EMBL" id="LN877947">
    <property type="protein sequence ID" value="CUV03962.1"/>
    <property type="molecule type" value="Genomic_DNA"/>
</dbReference>
<accession>A0A0S4TAD5</accession>
<keyword evidence="1" id="KW-0472">Membrane</keyword>
<dbReference type="VEuPathDB" id="CryptoDB:GY17_00001018"/>
<gene>
    <name evidence="2" type="ORF">CHUDEA1_210</name>
    <name evidence="3" type="ORF">GY17_00001018</name>
</gene>
<dbReference type="VEuPathDB" id="CryptoDB:ChTU502y2012_302g0105"/>
<dbReference type="Proteomes" id="UP000199752">
    <property type="component" value="Chromosome 1"/>
</dbReference>
<dbReference type="OrthoDB" id="10009287at2759"/>
<keyword evidence="4" id="KW-1185">Reference proteome</keyword>
<reference evidence="3 4" key="1">
    <citation type="submission" date="2014-11" db="EMBL/GenBank/DDBJ databases">
        <title>Comparative genomic analysis of Cryptosporidium hominis reveals occurrence of genetic recombination in virulent subtypes.</title>
        <authorList>
            <person name="Guo Y."/>
            <person name="Tang K."/>
            <person name="Frace M."/>
            <person name="Li N."/>
            <person name="Roellig D.M."/>
            <person name="Sammons S."/>
            <person name="Knipe K."/>
            <person name="Rowe L."/>
            <person name="Feng Y."/>
            <person name="Xiao L."/>
        </authorList>
    </citation>
    <scope>NUCLEOTIDE SEQUENCE [LARGE SCALE GENOMIC DNA]</scope>
    <source>
        <strain evidence="3">30976</strain>
    </source>
</reference>
<dbReference type="VEuPathDB" id="CryptoDB:Chro.10031"/>
<keyword evidence="1" id="KW-0812">Transmembrane</keyword>
<evidence type="ECO:0000313" key="2">
    <source>
        <dbReference type="EMBL" id="CUV03962.1"/>
    </source>
</evidence>
<dbReference type="AlphaFoldDB" id="A0A0S4TAD5"/>
<proteinExistence type="predicted"/>
<evidence type="ECO:0000256" key="1">
    <source>
        <dbReference type="SAM" id="Phobius"/>
    </source>
</evidence>
<keyword evidence="1" id="KW-1133">Transmembrane helix</keyword>
<dbReference type="Proteomes" id="UP001429100">
    <property type="component" value="Unassembled WGS sequence"/>
</dbReference>
<dbReference type="VEuPathDB" id="CryptoDB:CHUDEA1_210"/>
<sequence length="165" mass="18942">MYGFIKFFVGFCIPAYHSILALKTQNHHLIKIWLVYFFTVVFYELILSFILDPVFKVIDPRLLHFKTLFVVLYIFPETGFQESYFSFFSNYLSKLFIQVFEYIQKISLSKTDLSEETSASNSPAPSIPEEGDIKGITCLKESISEGTTLAPNTPLGKLTTDFIFS</sequence>
<evidence type="ECO:0000313" key="4">
    <source>
        <dbReference type="Proteomes" id="UP001429100"/>
    </source>
</evidence>
<feature type="transmembrane region" description="Helical" evidence="1">
    <location>
        <begin position="32"/>
        <end position="51"/>
    </location>
</feature>
<protein>
    <submittedName>
        <fullName evidence="2">Uncharacterized protein</fullName>
    </submittedName>
</protein>